<dbReference type="Gene3D" id="3.40.50.1820">
    <property type="entry name" value="alpha/beta hydrolase"/>
    <property type="match status" value="1"/>
</dbReference>
<reference evidence="2 3" key="1">
    <citation type="submission" date="2020-06" db="EMBL/GenBank/DDBJ databases">
        <title>Whole-genome sequence of Allochromatium humboldtianum DSM 21881, type strain.</title>
        <authorList>
            <person name="Kyndt J.A."/>
            <person name="Meyer T.E."/>
        </authorList>
    </citation>
    <scope>NUCLEOTIDE SEQUENCE [LARGE SCALE GENOMIC DNA]</scope>
    <source>
        <strain evidence="2 3">DSM 21881</strain>
    </source>
</reference>
<dbReference type="Proteomes" id="UP000592294">
    <property type="component" value="Unassembled WGS sequence"/>
</dbReference>
<dbReference type="AlphaFoldDB" id="A0A850RDH4"/>
<proteinExistence type="predicted"/>
<keyword evidence="2" id="KW-0378">Hydrolase</keyword>
<dbReference type="RefSeq" id="WP_176975776.1">
    <property type="nucleotide sequence ID" value="NZ_JABZEO010000004.1"/>
</dbReference>
<evidence type="ECO:0000313" key="2">
    <source>
        <dbReference type="EMBL" id="NVZ09000.1"/>
    </source>
</evidence>
<evidence type="ECO:0000259" key="1">
    <source>
        <dbReference type="Pfam" id="PF12146"/>
    </source>
</evidence>
<name>A0A850RDH4_9GAMM</name>
<evidence type="ECO:0000313" key="3">
    <source>
        <dbReference type="Proteomes" id="UP000592294"/>
    </source>
</evidence>
<feature type="domain" description="Serine aminopeptidase S33" evidence="1">
    <location>
        <begin position="122"/>
        <end position="248"/>
    </location>
</feature>
<accession>A0A850RDH4</accession>
<sequence length="492" mass="53808">MPTTAHRDPRRRQVVAIVAGLVLAALVLGVPDCSNDPTLAPWHTQALTEEFTADMAGEQVRTLQDYLDLEERLFRELDEQIVRKTPTGAEFALERYSRDSLASPSRWPRDWNRTFELDADAPIGGVLLLHGMSDSPYSLRALGEALNRAGYLVLGLRLPGHGTAPSGLRSVTWQDMAAAVRLATTHLADRLGDSPLHIIGYSTGGPLALDVTLEALEDGAKAVPASLVLVSPAIRVHPASALARFKDALSVLPGLEDLAYLAVMSEFDPFNYNSFATNAGAQVHALTRDVDRRIRTLVQEPAKARAFPPVLALKSTVDATVTTEAIVDNLLKRLPGPRNELVLFDINRHAAIASSLLVADPAPLTDRLMAEERLPFAVTFVTNESPESAKVVARYKAPFSPQTSSTRPLDLVWPSGMVSLSHVALAFPPDDPLYGRGPADSGDRIFLGDMALRGERGLVRIPADWLLRQRYNPFYPYLEARVLQWLEARSES</sequence>
<dbReference type="Pfam" id="PF12146">
    <property type="entry name" value="Hydrolase_4"/>
    <property type="match status" value="1"/>
</dbReference>
<dbReference type="InterPro" id="IPR029058">
    <property type="entry name" value="AB_hydrolase_fold"/>
</dbReference>
<dbReference type="InterPro" id="IPR022742">
    <property type="entry name" value="Hydrolase_4"/>
</dbReference>
<dbReference type="SUPFAM" id="SSF53474">
    <property type="entry name" value="alpha/beta-Hydrolases"/>
    <property type="match status" value="1"/>
</dbReference>
<gene>
    <name evidence="2" type="ORF">HW932_06970</name>
</gene>
<protein>
    <submittedName>
        <fullName evidence="2">Alpha/beta hydrolase</fullName>
    </submittedName>
</protein>
<comment type="caution">
    <text evidence="2">The sequence shown here is derived from an EMBL/GenBank/DDBJ whole genome shotgun (WGS) entry which is preliminary data.</text>
</comment>
<dbReference type="GO" id="GO:0016787">
    <property type="term" value="F:hydrolase activity"/>
    <property type="evidence" value="ECO:0007669"/>
    <property type="project" value="UniProtKB-KW"/>
</dbReference>
<organism evidence="2 3">
    <name type="scientific">Allochromatium humboldtianum</name>
    <dbReference type="NCBI Taxonomy" id="504901"/>
    <lineage>
        <taxon>Bacteria</taxon>
        <taxon>Pseudomonadati</taxon>
        <taxon>Pseudomonadota</taxon>
        <taxon>Gammaproteobacteria</taxon>
        <taxon>Chromatiales</taxon>
        <taxon>Chromatiaceae</taxon>
        <taxon>Allochromatium</taxon>
    </lineage>
</organism>
<keyword evidence="3" id="KW-1185">Reference proteome</keyword>
<dbReference type="EMBL" id="JABZEO010000004">
    <property type="protein sequence ID" value="NVZ09000.1"/>
    <property type="molecule type" value="Genomic_DNA"/>
</dbReference>